<protein>
    <submittedName>
        <fullName evidence="1">Uncharacterized protein</fullName>
    </submittedName>
</protein>
<evidence type="ECO:0000313" key="2">
    <source>
        <dbReference type="Proteomes" id="UP001458880"/>
    </source>
</evidence>
<evidence type="ECO:0000313" key="1">
    <source>
        <dbReference type="EMBL" id="KAK9727708.1"/>
    </source>
</evidence>
<dbReference type="Proteomes" id="UP001458880">
    <property type="component" value="Unassembled WGS sequence"/>
</dbReference>
<keyword evidence="2" id="KW-1185">Reference proteome</keyword>
<accession>A0AAW1L1J2</accession>
<proteinExistence type="predicted"/>
<organism evidence="1 2">
    <name type="scientific">Popillia japonica</name>
    <name type="common">Japanese beetle</name>
    <dbReference type="NCBI Taxonomy" id="7064"/>
    <lineage>
        <taxon>Eukaryota</taxon>
        <taxon>Metazoa</taxon>
        <taxon>Ecdysozoa</taxon>
        <taxon>Arthropoda</taxon>
        <taxon>Hexapoda</taxon>
        <taxon>Insecta</taxon>
        <taxon>Pterygota</taxon>
        <taxon>Neoptera</taxon>
        <taxon>Endopterygota</taxon>
        <taxon>Coleoptera</taxon>
        <taxon>Polyphaga</taxon>
        <taxon>Scarabaeiformia</taxon>
        <taxon>Scarabaeidae</taxon>
        <taxon>Rutelinae</taxon>
        <taxon>Popillia</taxon>
    </lineage>
</organism>
<sequence>MHTQTRVGAGPNTTAAVEISIPNASSPTPAFIVYSFFILLIETRRDAVAPDVVDTPAFIVYSFFILLIETRRDAVAPDVVELIYSKANAHILSLWKPSES</sequence>
<comment type="caution">
    <text evidence="1">The sequence shown here is derived from an EMBL/GenBank/DDBJ whole genome shotgun (WGS) entry which is preliminary data.</text>
</comment>
<gene>
    <name evidence="1" type="ORF">QE152_g19043</name>
</gene>
<reference evidence="1 2" key="1">
    <citation type="journal article" date="2024" name="BMC Genomics">
        <title>De novo assembly and annotation of Popillia japonica's genome with initial clues to its potential as an invasive pest.</title>
        <authorList>
            <person name="Cucini C."/>
            <person name="Boschi S."/>
            <person name="Funari R."/>
            <person name="Cardaioli E."/>
            <person name="Iannotti N."/>
            <person name="Marturano G."/>
            <person name="Paoli F."/>
            <person name="Bruttini M."/>
            <person name="Carapelli A."/>
            <person name="Frati F."/>
            <person name="Nardi F."/>
        </authorList>
    </citation>
    <scope>NUCLEOTIDE SEQUENCE [LARGE SCALE GENOMIC DNA]</scope>
    <source>
        <strain evidence="1">DMR45628</strain>
    </source>
</reference>
<dbReference type="EMBL" id="JASPKY010000176">
    <property type="protein sequence ID" value="KAK9727708.1"/>
    <property type="molecule type" value="Genomic_DNA"/>
</dbReference>
<dbReference type="AlphaFoldDB" id="A0AAW1L1J2"/>
<name>A0AAW1L1J2_POPJA</name>